<keyword evidence="2" id="KW-1185">Reference proteome</keyword>
<gene>
    <name evidence="1" type="ORF">ACFQY0_09260</name>
</gene>
<dbReference type="RefSeq" id="WP_379711577.1">
    <property type="nucleotide sequence ID" value="NZ_JBHTBS010000004.1"/>
</dbReference>
<organism evidence="1 2">
    <name type="scientific">Haloferula chungangensis</name>
    <dbReference type="NCBI Taxonomy" id="1048331"/>
    <lineage>
        <taxon>Bacteria</taxon>
        <taxon>Pseudomonadati</taxon>
        <taxon>Verrucomicrobiota</taxon>
        <taxon>Verrucomicrobiia</taxon>
        <taxon>Verrucomicrobiales</taxon>
        <taxon>Verrucomicrobiaceae</taxon>
        <taxon>Haloferula</taxon>
    </lineage>
</organism>
<comment type="caution">
    <text evidence="1">The sequence shown here is derived from an EMBL/GenBank/DDBJ whole genome shotgun (WGS) entry which is preliminary data.</text>
</comment>
<sequence length="206" mass="22818">MHLFRSKQPLEWGALDLPLLGISTDWEKKAIDSPAAWSLATDEERLWFIASHGKPAKLHPESRPGKFLPELWTYDVAELFLADPGSGRYLEINLAPNASWWSCDFAGPRQRASADGEAIPEVTTHAELDPGGGWVAAMSIPLDLLRARIDFGESTRANVCFILNSPNQRFLTASELGGEIPDFHQPERFPKLTFVDADLPGLPGRD</sequence>
<accession>A0ABW2L755</accession>
<protein>
    <recommendedName>
        <fullName evidence="3">Carbohydrate-binding domain-containing protein</fullName>
    </recommendedName>
</protein>
<name>A0ABW2L755_9BACT</name>
<proteinExistence type="predicted"/>
<reference evidence="2" key="1">
    <citation type="journal article" date="2019" name="Int. J. Syst. Evol. Microbiol.">
        <title>The Global Catalogue of Microorganisms (GCM) 10K type strain sequencing project: providing services to taxonomists for standard genome sequencing and annotation.</title>
        <authorList>
            <consortium name="The Broad Institute Genomics Platform"/>
            <consortium name="The Broad Institute Genome Sequencing Center for Infectious Disease"/>
            <person name="Wu L."/>
            <person name="Ma J."/>
        </authorList>
    </citation>
    <scope>NUCLEOTIDE SEQUENCE [LARGE SCALE GENOMIC DNA]</scope>
    <source>
        <strain evidence="2">CGMCC 4.1467</strain>
    </source>
</reference>
<evidence type="ECO:0000313" key="2">
    <source>
        <dbReference type="Proteomes" id="UP001596472"/>
    </source>
</evidence>
<dbReference type="Gene3D" id="2.60.40.1190">
    <property type="match status" value="1"/>
</dbReference>
<dbReference type="SUPFAM" id="SSF49344">
    <property type="entry name" value="CBD9-like"/>
    <property type="match status" value="1"/>
</dbReference>
<evidence type="ECO:0000313" key="1">
    <source>
        <dbReference type="EMBL" id="MFC7337361.1"/>
    </source>
</evidence>
<dbReference type="Proteomes" id="UP001596472">
    <property type="component" value="Unassembled WGS sequence"/>
</dbReference>
<evidence type="ECO:0008006" key="3">
    <source>
        <dbReference type="Google" id="ProtNLM"/>
    </source>
</evidence>
<dbReference type="EMBL" id="JBHTBS010000004">
    <property type="protein sequence ID" value="MFC7337361.1"/>
    <property type="molecule type" value="Genomic_DNA"/>
</dbReference>